<name>A0A1H8JGL5_9SPHI</name>
<keyword evidence="8" id="KW-1185">Reference proteome</keyword>
<keyword evidence="4" id="KW-0411">Iron-sulfur</keyword>
<accession>A0A1H8JGL5</accession>
<dbReference type="InterPro" id="IPR017941">
    <property type="entry name" value="Rieske_2Fe-2S"/>
</dbReference>
<dbReference type="AlphaFoldDB" id="A0A1H8JGL5"/>
<evidence type="ECO:0000256" key="2">
    <source>
        <dbReference type="ARBA" id="ARBA00022723"/>
    </source>
</evidence>
<dbReference type="Pfam" id="PF00355">
    <property type="entry name" value="Rieske"/>
    <property type="match status" value="1"/>
</dbReference>
<feature type="domain" description="Rieske" evidence="6">
    <location>
        <begin position="75"/>
        <end position="138"/>
    </location>
</feature>
<feature type="chain" id="PRO_5011525603" evidence="5">
    <location>
        <begin position="31"/>
        <end position="141"/>
    </location>
</feature>
<evidence type="ECO:0000256" key="4">
    <source>
        <dbReference type="ARBA" id="ARBA00023014"/>
    </source>
</evidence>
<dbReference type="Gene3D" id="2.102.10.10">
    <property type="entry name" value="Rieske [2Fe-2S] iron-sulphur domain"/>
    <property type="match status" value="1"/>
</dbReference>
<evidence type="ECO:0000313" key="8">
    <source>
        <dbReference type="Proteomes" id="UP000198942"/>
    </source>
</evidence>
<protein>
    <submittedName>
        <fullName evidence="7">Rieske [2Fe-2S] domain-containing protein</fullName>
    </submittedName>
</protein>
<dbReference type="GO" id="GO:0046872">
    <property type="term" value="F:metal ion binding"/>
    <property type="evidence" value="ECO:0007669"/>
    <property type="project" value="UniProtKB-KW"/>
</dbReference>
<keyword evidence="3" id="KW-0408">Iron</keyword>
<sequence length="141" mass="15151">MDRREFVKQSCSLCLAAGAGMLVGSLSGCATLPVYKAAVANNTVAVPETIFGTTNFQLIQPKNQYYNIGLKKEANGTYTALLLKCTHADNQLTPVGNNGYKCDLHGSTFNNEGQVTAGPAERPLKKYATEVISNQIIIHLT</sequence>
<keyword evidence="5" id="KW-0732">Signal</keyword>
<evidence type="ECO:0000256" key="3">
    <source>
        <dbReference type="ARBA" id="ARBA00023004"/>
    </source>
</evidence>
<evidence type="ECO:0000256" key="1">
    <source>
        <dbReference type="ARBA" id="ARBA00022714"/>
    </source>
</evidence>
<keyword evidence="2" id="KW-0479">Metal-binding</keyword>
<evidence type="ECO:0000259" key="6">
    <source>
        <dbReference type="PROSITE" id="PS51296"/>
    </source>
</evidence>
<dbReference type="GO" id="GO:0051537">
    <property type="term" value="F:2 iron, 2 sulfur cluster binding"/>
    <property type="evidence" value="ECO:0007669"/>
    <property type="project" value="UniProtKB-KW"/>
</dbReference>
<organism evidence="7 8">
    <name type="scientific">Mucilaginibacter gossypiicola</name>
    <dbReference type="NCBI Taxonomy" id="551995"/>
    <lineage>
        <taxon>Bacteria</taxon>
        <taxon>Pseudomonadati</taxon>
        <taxon>Bacteroidota</taxon>
        <taxon>Sphingobacteriia</taxon>
        <taxon>Sphingobacteriales</taxon>
        <taxon>Sphingobacteriaceae</taxon>
        <taxon>Mucilaginibacter</taxon>
    </lineage>
</organism>
<gene>
    <name evidence="7" type="ORF">SAMN05192574_104184</name>
</gene>
<dbReference type="Proteomes" id="UP000198942">
    <property type="component" value="Unassembled WGS sequence"/>
</dbReference>
<dbReference type="EMBL" id="FOCL01000004">
    <property type="protein sequence ID" value="SEN79934.1"/>
    <property type="molecule type" value="Genomic_DNA"/>
</dbReference>
<dbReference type="CDD" id="cd03467">
    <property type="entry name" value="Rieske"/>
    <property type="match status" value="1"/>
</dbReference>
<feature type="signal peptide" evidence="5">
    <location>
        <begin position="1"/>
        <end position="30"/>
    </location>
</feature>
<dbReference type="SUPFAM" id="SSF50022">
    <property type="entry name" value="ISP domain"/>
    <property type="match status" value="1"/>
</dbReference>
<keyword evidence="1" id="KW-0001">2Fe-2S</keyword>
<reference evidence="8" key="1">
    <citation type="submission" date="2016-10" db="EMBL/GenBank/DDBJ databases">
        <authorList>
            <person name="Varghese N."/>
            <person name="Submissions S."/>
        </authorList>
    </citation>
    <scope>NUCLEOTIDE SEQUENCE [LARGE SCALE GENOMIC DNA]</scope>
    <source>
        <strain evidence="8">Gh-48</strain>
    </source>
</reference>
<evidence type="ECO:0000256" key="5">
    <source>
        <dbReference type="SAM" id="SignalP"/>
    </source>
</evidence>
<dbReference type="RefSeq" id="WP_091211289.1">
    <property type="nucleotide sequence ID" value="NZ_FOCL01000004.1"/>
</dbReference>
<proteinExistence type="predicted"/>
<dbReference type="OrthoDB" id="165343at2"/>
<dbReference type="PROSITE" id="PS51257">
    <property type="entry name" value="PROKAR_LIPOPROTEIN"/>
    <property type="match status" value="1"/>
</dbReference>
<dbReference type="PROSITE" id="PS51296">
    <property type="entry name" value="RIESKE"/>
    <property type="match status" value="1"/>
</dbReference>
<evidence type="ECO:0000313" key="7">
    <source>
        <dbReference type="EMBL" id="SEN79934.1"/>
    </source>
</evidence>
<dbReference type="STRING" id="551995.SAMN05192574_104184"/>
<dbReference type="InterPro" id="IPR036922">
    <property type="entry name" value="Rieske_2Fe-2S_sf"/>
</dbReference>